<feature type="transmembrane region" description="Helical" evidence="6">
    <location>
        <begin position="94"/>
        <end position="116"/>
    </location>
</feature>
<dbReference type="AlphaFoldDB" id="A0A2A2KMR6"/>
<keyword evidence="3 6" id="KW-0812">Transmembrane</keyword>
<comment type="subcellular location">
    <subcellularLocation>
        <location evidence="1">Membrane</location>
    </subcellularLocation>
</comment>
<dbReference type="GO" id="GO:0016020">
    <property type="term" value="C:membrane"/>
    <property type="evidence" value="ECO:0007669"/>
    <property type="project" value="UniProtKB-SubCell"/>
</dbReference>
<keyword evidence="4 6" id="KW-1133">Transmembrane helix</keyword>
<evidence type="ECO:0000256" key="6">
    <source>
        <dbReference type="SAM" id="Phobius"/>
    </source>
</evidence>
<sequence length="240" mass="26111">MGIAIYPFSMLRSPRHFWQIAVFAAGSSSLAAVLLLIGAIHDAPVCSQDVPHRGYNFHEACMAYGTLLFAYGGHSIFPTIQMDMKKPVHFAKSVIVGFTIVTIYYISVSLTSVLIYGNSIGDIIIPSIQLSWVQHIVNVMIAIHVVTTIVIVFSPLAQQVEDLFKIPHTCGVVGGLVAMIASIIRLADSTMGVPCYVQYFRGGLEFHSSDLGIVNCCGSYHNITVSGRDPVGYCSAYRPH</sequence>
<organism evidence="8 9">
    <name type="scientific">Diploscapter pachys</name>
    <dbReference type="NCBI Taxonomy" id="2018661"/>
    <lineage>
        <taxon>Eukaryota</taxon>
        <taxon>Metazoa</taxon>
        <taxon>Ecdysozoa</taxon>
        <taxon>Nematoda</taxon>
        <taxon>Chromadorea</taxon>
        <taxon>Rhabditida</taxon>
        <taxon>Rhabditina</taxon>
        <taxon>Rhabditomorpha</taxon>
        <taxon>Rhabditoidea</taxon>
        <taxon>Rhabditidae</taxon>
        <taxon>Diploscapter</taxon>
    </lineage>
</organism>
<name>A0A2A2KMR6_9BILA</name>
<dbReference type="STRING" id="2018661.A0A2A2KMR6"/>
<feature type="domain" description="Amino acid transporter transmembrane" evidence="7">
    <location>
        <begin position="2"/>
        <end position="166"/>
    </location>
</feature>
<dbReference type="OrthoDB" id="655540at2759"/>
<proteinExistence type="predicted"/>
<dbReference type="Proteomes" id="UP000218231">
    <property type="component" value="Unassembled WGS sequence"/>
</dbReference>
<feature type="transmembrane region" description="Helical" evidence="6">
    <location>
        <begin position="169"/>
        <end position="187"/>
    </location>
</feature>
<feature type="transmembrane region" description="Helical" evidence="6">
    <location>
        <begin position="136"/>
        <end position="157"/>
    </location>
</feature>
<keyword evidence="5 6" id="KW-0472">Membrane</keyword>
<dbReference type="InterPro" id="IPR013057">
    <property type="entry name" value="AA_transpt_TM"/>
</dbReference>
<evidence type="ECO:0000259" key="7">
    <source>
        <dbReference type="Pfam" id="PF01490"/>
    </source>
</evidence>
<evidence type="ECO:0000313" key="9">
    <source>
        <dbReference type="Proteomes" id="UP000218231"/>
    </source>
</evidence>
<evidence type="ECO:0000256" key="1">
    <source>
        <dbReference type="ARBA" id="ARBA00004370"/>
    </source>
</evidence>
<dbReference type="EMBL" id="LIAE01008137">
    <property type="protein sequence ID" value="PAV75291.1"/>
    <property type="molecule type" value="Genomic_DNA"/>
</dbReference>
<reference evidence="8 9" key="1">
    <citation type="journal article" date="2017" name="Curr. Biol.">
        <title>Genome architecture and evolution of a unichromosomal asexual nematode.</title>
        <authorList>
            <person name="Fradin H."/>
            <person name="Zegar C."/>
            <person name="Gutwein M."/>
            <person name="Lucas J."/>
            <person name="Kovtun M."/>
            <person name="Corcoran D."/>
            <person name="Baugh L.R."/>
            <person name="Kiontke K."/>
            <person name="Gunsalus K."/>
            <person name="Fitch D.H."/>
            <person name="Piano F."/>
        </authorList>
    </citation>
    <scope>NUCLEOTIDE SEQUENCE [LARGE SCALE GENOMIC DNA]</scope>
    <source>
        <strain evidence="8">PF1309</strain>
    </source>
</reference>
<protein>
    <recommendedName>
        <fullName evidence="7">Amino acid transporter transmembrane domain-containing protein</fullName>
    </recommendedName>
</protein>
<dbReference type="PANTHER" id="PTHR48017">
    <property type="entry name" value="OS05G0424000 PROTEIN-RELATED"/>
    <property type="match status" value="1"/>
</dbReference>
<feature type="transmembrane region" description="Helical" evidence="6">
    <location>
        <begin position="63"/>
        <end position="82"/>
    </location>
</feature>
<gene>
    <name evidence="8" type="ORF">WR25_03651</name>
</gene>
<evidence type="ECO:0000256" key="5">
    <source>
        <dbReference type="ARBA" id="ARBA00023136"/>
    </source>
</evidence>
<dbReference type="Pfam" id="PF01490">
    <property type="entry name" value="Aa_trans"/>
    <property type="match status" value="1"/>
</dbReference>
<evidence type="ECO:0000256" key="2">
    <source>
        <dbReference type="ARBA" id="ARBA00022448"/>
    </source>
</evidence>
<comment type="caution">
    <text evidence="8">The sequence shown here is derived from an EMBL/GenBank/DDBJ whole genome shotgun (WGS) entry which is preliminary data.</text>
</comment>
<accession>A0A2A2KMR6</accession>
<keyword evidence="2" id="KW-0813">Transport</keyword>
<evidence type="ECO:0000256" key="4">
    <source>
        <dbReference type="ARBA" id="ARBA00022989"/>
    </source>
</evidence>
<evidence type="ECO:0000313" key="8">
    <source>
        <dbReference type="EMBL" id="PAV75291.1"/>
    </source>
</evidence>
<evidence type="ECO:0000256" key="3">
    <source>
        <dbReference type="ARBA" id="ARBA00022692"/>
    </source>
</evidence>
<keyword evidence="9" id="KW-1185">Reference proteome</keyword>